<dbReference type="OrthoDB" id="409948at2759"/>
<dbReference type="AlphaFoldDB" id="A0A2G8S037"/>
<comment type="caution">
    <text evidence="1">The sequence shown here is derived from an EMBL/GenBank/DDBJ whole genome shotgun (WGS) entry which is preliminary data.</text>
</comment>
<accession>A0A2G8S037</accession>
<protein>
    <submittedName>
        <fullName evidence="1">Uncharacterized protein</fullName>
    </submittedName>
</protein>
<reference evidence="1 2" key="1">
    <citation type="journal article" date="2015" name="Sci. Rep.">
        <title>Chromosome-level genome map provides insights into diverse defense mechanisms in the medicinal fungus Ganoderma sinense.</title>
        <authorList>
            <person name="Zhu Y."/>
            <person name="Xu J."/>
            <person name="Sun C."/>
            <person name="Zhou S."/>
            <person name="Xu H."/>
            <person name="Nelson D.R."/>
            <person name="Qian J."/>
            <person name="Song J."/>
            <person name="Luo H."/>
            <person name="Xiang L."/>
            <person name="Li Y."/>
            <person name="Xu Z."/>
            <person name="Ji A."/>
            <person name="Wang L."/>
            <person name="Lu S."/>
            <person name="Hayward A."/>
            <person name="Sun W."/>
            <person name="Li X."/>
            <person name="Schwartz D.C."/>
            <person name="Wang Y."/>
            <person name="Chen S."/>
        </authorList>
    </citation>
    <scope>NUCLEOTIDE SEQUENCE [LARGE SCALE GENOMIC DNA]</scope>
    <source>
        <strain evidence="1 2">ZZ0214-1</strain>
    </source>
</reference>
<dbReference type="EMBL" id="AYKW01000034">
    <property type="protein sequence ID" value="PIL27104.1"/>
    <property type="molecule type" value="Genomic_DNA"/>
</dbReference>
<sequence>MTVQPIVKRAHLPSLDPKAQAEVGECPVPLQDKRACAGIEGNGVINARGLAKSMQFTLCETLRWALRRGLSCTAANVLQFLVLVLLRTIMNYRNSAQDSLPRFGDTAANIGVLVLLRWNRYIKVLLVSFMTSTEAGFRLVFMPVPLRRSCRWTRRREWSSCVLGYVLPQNLLHLTVAYTGTTVGYGAIETAAAGLTGHYLWFRTYNYLDEILPAPTCVSRKLLRQAAIGFASSVVSDSASNSLHAVMTYRQVHEPRIGYVAAAKAVIAEHGLGGLLGH</sequence>
<name>A0A2G8S037_9APHY</name>
<proteinExistence type="predicted"/>
<evidence type="ECO:0000313" key="1">
    <source>
        <dbReference type="EMBL" id="PIL27104.1"/>
    </source>
</evidence>
<organism evidence="1 2">
    <name type="scientific">Ganoderma sinense ZZ0214-1</name>
    <dbReference type="NCBI Taxonomy" id="1077348"/>
    <lineage>
        <taxon>Eukaryota</taxon>
        <taxon>Fungi</taxon>
        <taxon>Dikarya</taxon>
        <taxon>Basidiomycota</taxon>
        <taxon>Agaricomycotina</taxon>
        <taxon>Agaricomycetes</taxon>
        <taxon>Polyporales</taxon>
        <taxon>Polyporaceae</taxon>
        <taxon>Ganoderma</taxon>
    </lineage>
</organism>
<dbReference type="PANTHER" id="PTHR47567">
    <property type="entry name" value="MITOCHONDRIAL SUBSTRATE/SOLUTE CARRIER"/>
    <property type="match status" value="1"/>
</dbReference>
<keyword evidence="2" id="KW-1185">Reference proteome</keyword>
<evidence type="ECO:0000313" key="2">
    <source>
        <dbReference type="Proteomes" id="UP000230002"/>
    </source>
</evidence>
<dbReference type="PANTHER" id="PTHR47567:SF1">
    <property type="entry name" value="NAD-DEPENDENT EPIMERASE_DEHYDRATASE DOMAIN-CONTAINING PROTEIN"/>
    <property type="match status" value="1"/>
</dbReference>
<dbReference type="Proteomes" id="UP000230002">
    <property type="component" value="Unassembled WGS sequence"/>
</dbReference>
<gene>
    <name evidence="1" type="ORF">GSI_10244</name>
</gene>